<sequence length="55" mass="6155">MNSFDHFGQTASHLYGLYETWAKSKGINYATLAVLHTPPQGSGQYGKSAIRIRQR</sequence>
<dbReference type="RefSeq" id="WP_181879757.1">
    <property type="nucleotide sequence ID" value="NZ_UGQC01000001.1"/>
</dbReference>
<dbReference type="EMBL" id="UGQC01000001">
    <property type="protein sequence ID" value="STZ00483.1"/>
    <property type="molecule type" value="Genomic_DNA"/>
</dbReference>
<protein>
    <submittedName>
        <fullName evidence="1">Uncharacterized protein</fullName>
    </submittedName>
</protein>
<organism evidence="1 2">
    <name type="scientific">Moraxella lacunata</name>
    <dbReference type="NCBI Taxonomy" id="477"/>
    <lineage>
        <taxon>Bacteria</taxon>
        <taxon>Pseudomonadati</taxon>
        <taxon>Pseudomonadota</taxon>
        <taxon>Gammaproteobacteria</taxon>
        <taxon>Moraxellales</taxon>
        <taxon>Moraxellaceae</taxon>
        <taxon>Moraxella</taxon>
    </lineage>
</organism>
<name>A0A378QMC0_MORLA</name>
<dbReference type="GeneID" id="302271752"/>
<evidence type="ECO:0000313" key="1">
    <source>
        <dbReference type="EMBL" id="STZ00483.1"/>
    </source>
</evidence>
<dbReference type="Proteomes" id="UP000254107">
    <property type="component" value="Unassembled WGS sequence"/>
</dbReference>
<evidence type="ECO:0000313" key="2">
    <source>
        <dbReference type="Proteomes" id="UP000254107"/>
    </source>
</evidence>
<reference evidence="1 2" key="1">
    <citation type="submission" date="2018-06" db="EMBL/GenBank/DDBJ databases">
        <authorList>
            <consortium name="Pathogen Informatics"/>
            <person name="Doyle S."/>
        </authorList>
    </citation>
    <scope>NUCLEOTIDE SEQUENCE [LARGE SCALE GENOMIC DNA]</scope>
    <source>
        <strain evidence="1 2">NCTC7911</strain>
    </source>
</reference>
<keyword evidence="2" id="KW-1185">Reference proteome</keyword>
<proteinExistence type="predicted"/>
<accession>A0A378QMC0</accession>
<dbReference type="AlphaFoldDB" id="A0A378QMC0"/>
<gene>
    <name evidence="1" type="ORF">NCTC7911_01880</name>
</gene>